<evidence type="ECO:0000313" key="2">
    <source>
        <dbReference type="EMBL" id="CAI2358761.1"/>
    </source>
</evidence>
<dbReference type="Proteomes" id="UP001295684">
    <property type="component" value="Unassembled WGS sequence"/>
</dbReference>
<comment type="caution">
    <text evidence="2">The sequence shown here is derived from an EMBL/GenBank/DDBJ whole genome shotgun (WGS) entry which is preliminary data.</text>
</comment>
<gene>
    <name evidence="2" type="ORF">ECRASSUSDP1_LOCUS44</name>
</gene>
<organism evidence="2 3">
    <name type="scientific">Euplotes crassus</name>
    <dbReference type="NCBI Taxonomy" id="5936"/>
    <lineage>
        <taxon>Eukaryota</taxon>
        <taxon>Sar</taxon>
        <taxon>Alveolata</taxon>
        <taxon>Ciliophora</taxon>
        <taxon>Intramacronucleata</taxon>
        <taxon>Spirotrichea</taxon>
        <taxon>Hypotrichia</taxon>
        <taxon>Euplotida</taxon>
        <taxon>Euplotidae</taxon>
        <taxon>Moneuplotes</taxon>
    </lineage>
</organism>
<evidence type="ECO:0000256" key="1">
    <source>
        <dbReference type="SAM" id="MobiDB-lite"/>
    </source>
</evidence>
<keyword evidence="3" id="KW-1185">Reference proteome</keyword>
<accession>A0AAD1TYI4</accession>
<dbReference type="AlphaFoldDB" id="A0AAD1TYI4"/>
<protein>
    <submittedName>
        <fullName evidence="2">Uncharacterized protein</fullName>
    </submittedName>
</protein>
<feature type="compositionally biased region" description="Basic and acidic residues" evidence="1">
    <location>
        <begin position="88"/>
        <end position="97"/>
    </location>
</feature>
<feature type="compositionally biased region" description="Basic residues" evidence="1">
    <location>
        <begin position="105"/>
        <end position="126"/>
    </location>
</feature>
<feature type="compositionally biased region" description="Acidic residues" evidence="1">
    <location>
        <begin position="59"/>
        <end position="68"/>
    </location>
</feature>
<proteinExistence type="predicted"/>
<feature type="compositionally biased region" description="Polar residues" evidence="1">
    <location>
        <begin position="508"/>
        <end position="517"/>
    </location>
</feature>
<feature type="region of interest" description="Disordered" evidence="1">
    <location>
        <begin position="45"/>
        <end position="71"/>
    </location>
</feature>
<feature type="region of interest" description="Disordered" evidence="1">
    <location>
        <begin position="473"/>
        <end position="517"/>
    </location>
</feature>
<feature type="region of interest" description="Disordered" evidence="1">
    <location>
        <begin position="88"/>
        <end position="139"/>
    </location>
</feature>
<feature type="region of interest" description="Disordered" evidence="1">
    <location>
        <begin position="317"/>
        <end position="338"/>
    </location>
</feature>
<evidence type="ECO:0000313" key="3">
    <source>
        <dbReference type="Proteomes" id="UP001295684"/>
    </source>
</evidence>
<dbReference type="EMBL" id="CAMPGE010000044">
    <property type="protein sequence ID" value="CAI2358761.1"/>
    <property type="molecule type" value="Genomic_DNA"/>
</dbReference>
<reference evidence="2" key="1">
    <citation type="submission" date="2023-07" db="EMBL/GenBank/DDBJ databases">
        <authorList>
            <consortium name="AG Swart"/>
            <person name="Singh M."/>
            <person name="Singh A."/>
            <person name="Seah K."/>
            <person name="Emmerich C."/>
        </authorList>
    </citation>
    <scope>NUCLEOTIDE SEQUENCE</scope>
    <source>
        <strain evidence="2">DP1</strain>
    </source>
</reference>
<name>A0AAD1TYI4_EUPCR</name>
<sequence>MSNWKGNLVQCTSQCADSGKGTPMFSRRGKSTIPQYPSFAVKGKAKLANGKLKKQKDSEEPDFDDYGTNEEKLNQVEETLKDVIEEKEKRRQKELDAKNQLTVKEKRRLKKEKRMKTAKRRFKRSKQANPAPNQYFKDIFVKGKAEKSSRFEKAPRRITDPSKHHSFFVMDKRKSRLYKVLKEQKCRKCPREARHQYRKSLTNAVRSKEKYPENSILNKSNAYSPQKVKYKTPSKINLSTSKSNNTLATFGDLYNIRQRKNYENFYYESRKTANESPSISEEVRSITSGLKVQKKRSQAHSKMRNLQLMDYGQDFTTGKDTDPKSLSPLSKFRGSPQRAGIRPKTAFIRYQKTEKSESKLSKFSMVKQLSREEANKIIPKESTPHEARFDMKDIKKELSYKYKKSDTVYVDYDKSPKKDDNGKFLRRDVEKGKFNQQKLYYDVNIDAFNRPISVPDFEKCMPRDDKYMLQKRLNPPSRDFSEDPISAPTNKIIPMNKELKHPKPLPRNPQTSQNSTTFKCRLNKLKNFLESSFR</sequence>